<protein>
    <recommendedName>
        <fullName evidence="1">PiggyBac transposable element-derived protein domain-containing protein</fullName>
    </recommendedName>
</protein>
<dbReference type="PANTHER" id="PTHR46599:SF3">
    <property type="entry name" value="PIGGYBAC TRANSPOSABLE ELEMENT-DERIVED PROTEIN 4"/>
    <property type="match status" value="1"/>
</dbReference>
<evidence type="ECO:0000259" key="1">
    <source>
        <dbReference type="Pfam" id="PF13843"/>
    </source>
</evidence>
<keyword evidence="3" id="KW-1185">Reference proteome</keyword>
<gene>
    <name evidence="2" type="ORF">JTE90_006624</name>
</gene>
<dbReference type="PANTHER" id="PTHR46599">
    <property type="entry name" value="PIGGYBAC TRANSPOSABLE ELEMENT-DERIVED PROTEIN 4"/>
    <property type="match status" value="1"/>
</dbReference>
<name>A0AAV6U6R5_9ARAC</name>
<evidence type="ECO:0000313" key="2">
    <source>
        <dbReference type="EMBL" id="KAG8179719.1"/>
    </source>
</evidence>
<proteinExistence type="predicted"/>
<dbReference type="AlphaFoldDB" id="A0AAV6U6R5"/>
<dbReference type="Proteomes" id="UP000827092">
    <property type="component" value="Unassembled WGS sequence"/>
</dbReference>
<sequence length="142" mass="16350">MSVYLGKDKLLKKGKDTNVSHNVVKEMIKCLSGRGHKLFMDNCYSSPNLFLDLLKEDKMNCVGTIKIKRKNFPKDVVSKKMKKGDLNVKCANGMIAMCWRDKREVLMLSNMHHPKNQNTGPEKNEKPEAVKTYNEHMGYFLI</sequence>
<organism evidence="2 3">
    <name type="scientific">Oedothorax gibbosus</name>
    <dbReference type="NCBI Taxonomy" id="931172"/>
    <lineage>
        <taxon>Eukaryota</taxon>
        <taxon>Metazoa</taxon>
        <taxon>Ecdysozoa</taxon>
        <taxon>Arthropoda</taxon>
        <taxon>Chelicerata</taxon>
        <taxon>Arachnida</taxon>
        <taxon>Araneae</taxon>
        <taxon>Araneomorphae</taxon>
        <taxon>Entelegynae</taxon>
        <taxon>Araneoidea</taxon>
        <taxon>Linyphiidae</taxon>
        <taxon>Erigoninae</taxon>
        <taxon>Oedothorax</taxon>
    </lineage>
</organism>
<reference evidence="2 3" key="1">
    <citation type="journal article" date="2022" name="Nat. Ecol. Evol.">
        <title>A masculinizing supergene underlies an exaggerated male reproductive morph in a spider.</title>
        <authorList>
            <person name="Hendrickx F."/>
            <person name="De Corte Z."/>
            <person name="Sonet G."/>
            <person name="Van Belleghem S.M."/>
            <person name="Kostlbacher S."/>
            <person name="Vangestel C."/>
        </authorList>
    </citation>
    <scope>NUCLEOTIDE SEQUENCE [LARGE SCALE GENOMIC DNA]</scope>
    <source>
        <strain evidence="2">W744_W776</strain>
    </source>
</reference>
<dbReference type="Pfam" id="PF13843">
    <property type="entry name" value="DDE_Tnp_1_7"/>
    <property type="match status" value="1"/>
</dbReference>
<dbReference type="EMBL" id="JAFNEN010000606">
    <property type="protein sequence ID" value="KAG8179719.1"/>
    <property type="molecule type" value="Genomic_DNA"/>
</dbReference>
<comment type="caution">
    <text evidence="2">The sequence shown here is derived from an EMBL/GenBank/DDBJ whole genome shotgun (WGS) entry which is preliminary data.</text>
</comment>
<dbReference type="InterPro" id="IPR029526">
    <property type="entry name" value="PGBD"/>
</dbReference>
<evidence type="ECO:0000313" key="3">
    <source>
        <dbReference type="Proteomes" id="UP000827092"/>
    </source>
</evidence>
<accession>A0AAV6U6R5</accession>
<feature type="domain" description="PiggyBac transposable element-derived protein" evidence="1">
    <location>
        <begin position="1"/>
        <end position="139"/>
    </location>
</feature>